<dbReference type="InterPro" id="IPR036584">
    <property type="entry name" value="FliS_sf"/>
</dbReference>
<dbReference type="PANTHER" id="PTHR34773">
    <property type="entry name" value="FLAGELLAR SECRETION CHAPERONE FLIS"/>
    <property type="match status" value="1"/>
</dbReference>
<dbReference type="AlphaFoldDB" id="A0A518GD84"/>
<comment type="similarity">
    <text evidence="2">Belongs to the FliS family.</text>
</comment>
<feature type="compositionally biased region" description="Polar residues" evidence="6">
    <location>
        <begin position="147"/>
        <end position="163"/>
    </location>
</feature>
<evidence type="ECO:0000256" key="2">
    <source>
        <dbReference type="ARBA" id="ARBA00008787"/>
    </source>
</evidence>
<keyword evidence="8" id="KW-1185">Reference proteome</keyword>
<dbReference type="EMBL" id="CP036298">
    <property type="protein sequence ID" value="QDV26556.1"/>
    <property type="molecule type" value="Genomic_DNA"/>
</dbReference>
<dbReference type="Gene3D" id="1.20.120.340">
    <property type="entry name" value="Flagellar protein FliS"/>
    <property type="match status" value="1"/>
</dbReference>
<dbReference type="KEGG" id="ahel:Q31a_49300"/>
<dbReference type="GO" id="GO:0005829">
    <property type="term" value="C:cytosol"/>
    <property type="evidence" value="ECO:0007669"/>
    <property type="project" value="UniProtKB-SubCell"/>
</dbReference>
<dbReference type="InterPro" id="IPR003713">
    <property type="entry name" value="FliS"/>
</dbReference>
<accession>A0A518GD84</accession>
<dbReference type="Proteomes" id="UP000318017">
    <property type="component" value="Chromosome"/>
</dbReference>
<name>A0A518GD84_9BACT</name>
<gene>
    <name evidence="7" type="ORF">Q31a_49300</name>
</gene>
<evidence type="ECO:0000256" key="4">
    <source>
        <dbReference type="ARBA" id="ARBA00022795"/>
    </source>
</evidence>
<evidence type="ECO:0000256" key="5">
    <source>
        <dbReference type="ARBA" id="ARBA00023186"/>
    </source>
</evidence>
<keyword evidence="3" id="KW-0963">Cytoplasm</keyword>
<sequence length="194" mass="21654">MHSGQLDQNPYLQQEVLTASPLRLRWMLINRAEELCRLVAQLWQQDNLSEAAGWLLRIREILGELLDGVTDKSNPASASISDFYVFLLRCIGEVELSQDRLQLKTLEELLHIEAETWQMVIQNNSENAPEADLGDRVLGEIQELQQQANEVASQPRAQLSGGSSEFPPQPAVPNTPPSYGSNLDDLGSSFSLEI</sequence>
<keyword evidence="7" id="KW-0969">Cilium</keyword>
<keyword evidence="4" id="KW-1005">Bacterial flagellum biogenesis</keyword>
<evidence type="ECO:0000256" key="6">
    <source>
        <dbReference type="SAM" id="MobiDB-lite"/>
    </source>
</evidence>
<proteinExistence type="inferred from homology"/>
<reference evidence="7 8" key="1">
    <citation type="submission" date="2019-02" db="EMBL/GenBank/DDBJ databases">
        <title>Deep-cultivation of Planctomycetes and their phenomic and genomic characterization uncovers novel biology.</title>
        <authorList>
            <person name="Wiegand S."/>
            <person name="Jogler M."/>
            <person name="Boedeker C."/>
            <person name="Pinto D."/>
            <person name="Vollmers J."/>
            <person name="Rivas-Marin E."/>
            <person name="Kohn T."/>
            <person name="Peeters S.H."/>
            <person name="Heuer A."/>
            <person name="Rast P."/>
            <person name="Oberbeckmann S."/>
            <person name="Bunk B."/>
            <person name="Jeske O."/>
            <person name="Meyerdierks A."/>
            <person name="Storesund J.E."/>
            <person name="Kallscheuer N."/>
            <person name="Luecker S."/>
            <person name="Lage O.M."/>
            <person name="Pohl T."/>
            <person name="Merkel B.J."/>
            <person name="Hornburger P."/>
            <person name="Mueller R.-W."/>
            <person name="Bruemmer F."/>
            <person name="Labrenz M."/>
            <person name="Spormann A.M."/>
            <person name="Op den Camp H."/>
            <person name="Overmann J."/>
            <person name="Amann R."/>
            <person name="Jetten M.S.M."/>
            <person name="Mascher T."/>
            <person name="Medema M.H."/>
            <person name="Devos D.P."/>
            <person name="Kaster A.-K."/>
            <person name="Ovreas L."/>
            <person name="Rohde M."/>
            <person name="Galperin M.Y."/>
            <person name="Jogler C."/>
        </authorList>
    </citation>
    <scope>NUCLEOTIDE SEQUENCE [LARGE SCALE GENOMIC DNA]</scope>
    <source>
        <strain evidence="7 8">Q31a</strain>
    </source>
</reference>
<feature type="compositionally biased region" description="Pro residues" evidence="6">
    <location>
        <begin position="167"/>
        <end position="176"/>
    </location>
</feature>
<evidence type="ECO:0000313" key="7">
    <source>
        <dbReference type="EMBL" id="QDV26556.1"/>
    </source>
</evidence>
<feature type="region of interest" description="Disordered" evidence="6">
    <location>
        <begin position="147"/>
        <end position="194"/>
    </location>
</feature>
<keyword evidence="7" id="KW-0966">Cell projection</keyword>
<dbReference type="OrthoDB" id="266666at2"/>
<organism evidence="7 8">
    <name type="scientific">Aureliella helgolandensis</name>
    <dbReference type="NCBI Taxonomy" id="2527968"/>
    <lineage>
        <taxon>Bacteria</taxon>
        <taxon>Pseudomonadati</taxon>
        <taxon>Planctomycetota</taxon>
        <taxon>Planctomycetia</taxon>
        <taxon>Pirellulales</taxon>
        <taxon>Pirellulaceae</taxon>
        <taxon>Aureliella</taxon>
    </lineage>
</organism>
<evidence type="ECO:0000313" key="8">
    <source>
        <dbReference type="Proteomes" id="UP000318017"/>
    </source>
</evidence>
<evidence type="ECO:0000256" key="3">
    <source>
        <dbReference type="ARBA" id="ARBA00022490"/>
    </source>
</evidence>
<keyword evidence="5" id="KW-0143">Chaperone</keyword>
<protein>
    <submittedName>
        <fullName evidence="7">Flagellar protein FliS</fullName>
    </submittedName>
</protein>
<dbReference type="GO" id="GO:0071973">
    <property type="term" value="P:bacterial-type flagellum-dependent cell motility"/>
    <property type="evidence" value="ECO:0007669"/>
    <property type="project" value="TreeGrafter"/>
</dbReference>
<keyword evidence="7" id="KW-0282">Flagellum</keyword>
<dbReference type="PANTHER" id="PTHR34773:SF1">
    <property type="entry name" value="FLAGELLAR SECRETION CHAPERONE FLIS"/>
    <property type="match status" value="1"/>
</dbReference>
<dbReference type="Pfam" id="PF02561">
    <property type="entry name" value="FliS"/>
    <property type="match status" value="1"/>
</dbReference>
<comment type="subcellular location">
    <subcellularLocation>
        <location evidence="1">Cytoplasm</location>
        <location evidence="1">Cytosol</location>
    </subcellularLocation>
</comment>
<dbReference type="GO" id="GO:0044780">
    <property type="term" value="P:bacterial-type flagellum assembly"/>
    <property type="evidence" value="ECO:0007669"/>
    <property type="project" value="InterPro"/>
</dbReference>
<dbReference type="SUPFAM" id="SSF101116">
    <property type="entry name" value="Flagellar export chaperone FliS"/>
    <property type="match status" value="1"/>
</dbReference>
<dbReference type="RefSeq" id="WP_145082761.1">
    <property type="nucleotide sequence ID" value="NZ_CP036298.1"/>
</dbReference>
<evidence type="ECO:0000256" key="1">
    <source>
        <dbReference type="ARBA" id="ARBA00004514"/>
    </source>
</evidence>